<organism evidence="1">
    <name type="scientific">marine metagenome</name>
    <dbReference type="NCBI Taxonomy" id="408172"/>
    <lineage>
        <taxon>unclassified sequences</taxon>
        <taxon>metagenomes</taxon>
        <taxon>ecological metagenomes</taxon>
    </lineage>
</organism>
<dbReference type="EMBL" id="UINC01123761">
    <property type="protein sequence ID" value="SVD00451.1"/>
    <property type="molecule type" value="Genomic_DNA"/>
</dbReference>
<dbReference type="AlphaFoldDB" id="A0A382RUW4"/>
<reference evidence="1" key="1">
    <citation type="submission" date="2018-05" db="EMBL/GenBank/DDBJ databases">
        <authorList>
            <person name="Lanie J.A."/>
            <person name="Ng W.-L."/>
            <person name="Kazmierczak K.M."/>
            <person name="Andrzejewski T.M."/>
            <person name="Davidsen T.M."/>
            <person name="Wayne K.J."/>
            <person name="Tettelin H."/>
            <person name="Glass J.I."/>
            <person name="Rusch D."/>
            <person name="Podicherti R."/>
            <person name="Tsui H.-C.T."/>
            <person name="Winkler M.E."/>
        </authorList>
    </citation>
    <scope>NUCLEOTIDE SEQUENCE</scope>
</reference>
<evidence type="ECO:0000313" key="1">
    <source>
        <dbReference type="EMBL" id="SVD00451.1"/>
    </source>
</evidence>
<name>A0A382RUW4_9ZZZZ</name>
<protein>
    <submittedName>
        <fullName evidence="1">Uncharacterized protein</fullName>
    </submittedName>
</protein>
<proteinExistence type="predicted"/>
<gene>
    <name evidence="1" type="ORF">METZ01_LOCUS353305</name>
</gene>
<sequence length="52" mass="6012">MPHDIFINCARTDRDRIPPLLDSLRAIGVSVWADESMANRIHYVFNLDETLI</sequence>
<accession>A0A382RUW4</accession>